<dbReference type="Gene3D" id="1.20.144.10">
    <property type="entry name" value="Phosphatidic acid phosphatase type 2/haloperoxidase"/>
    <property type="match status" value="1"/>
</dbReference>
<dbReference type="EMBL" id="CP080764">
    <property type="protein sequence ID" value="QYY41247.1"/>
    <property type="molecule type" value="Genomic_DNA"/>
</dbReference>
<dbReference type="AlphaFoldDB" id="A0A1G7ZBM2"/>
<keyword evidence="1" id="KW-1133">Transmembrane helix</keyword>
<reference evidence="3 4" key="1">
    <citation type="submission" date="2016-10" db="EMBL/GenBank/DDBJ databases">
        <authorList>
            <person name="de Groot N.N."/>
        </authorList>
    </citation>
    <scope>NUCLEOTIDE SEQUENCE [LARGE SCALE GENOMIC DNA]</scope>
    <source>
        <strain evidence="3 4">L 420-91</strain>
    </source>
</reference>
<dbReference type="EMBL" id="FNDE01000010">
    <property type="protein sequence ID" value="SDH06029.1"/>
    <property type="molecule type" value="Genomic_DNA"/>
</dbReference>
<protein>
    <submittedName>
        <fullName evidence="3">Undecaprenyl-diphosphatase</fullName>
    </submittedName>
</protein>
<evidence type="ECO:0000313" key="3">
    <source>
        <dbReference type="EMBL" id="SDH06029.1"/>
    </source>
</evidence>
<feature type="transmembrane region" description="Helical" evidence="1">
    <location>
        <begin position="70"/>
        <end position="95"/>
    </location>
</feature>
<gene>
    <name evidence="2" type="ORF">K3F53_09785</name>
    <name evidence="3" type="ORF">SAMN04489735_10106</name>
</gene>
<dbReference type="RefSeq" id="WP_091260300.1">
    <property type="nucleotide sequence ID" value="NZ_CP080764.1"/>
</dbReference>
<organism evidence="3 4">
    <name type="scientific">Aneurinibacillus thermoaerophilus</name>
    <dbReference type="NCBI Taxonomy" id="143495"/>
    <lineage>
        <taxon>Bacteria</taxon>
        <taxon>Bacillati</taxon>
        <taxon>Bacillota</taxon>
        <taxon>Bacilli</taxon>
        <taxon>Bacillales</taxon>
        <taxon>Paenibacillaceae</taxon>
        <taxon>Aneurinibacillus group</taxon>
        <taxon>Aneurinibacillus</taxon>
    </lineage>
</organism>
<dbReference type="InterPro" id="IPR036938">
    <property type="entry name" value="PAP2/HPO_sf"/>
</dbReference>
<name>A0A1G7ZBM2_ANETH</name>
<feature type="transmembrane region" description="Helical" evidence="1">
    <location>
        <begin position="101"/>
        <end position="125"/>
    </location>
</feature>
<evidence type="ECO:0000256" key="1">
    <source>
        <dbReference type="SAM" id="Phobius"/>
    </source>
</evidence>
<feature type="transmembrane region" description="Helical" evidence="1">
    <location>
        <begin position="20"/>
        <end position="40"/>
    </location>
</feature>
<keyword evidence="5" id="KW-1185">Reference proteome</keyword>
<dbReference type="SUPFAM" id="SSF48317">
    <property type="entry name" value="Acid phosphatase/Vanadium-dependent haloperoxidase"/>
    <property type="match status" value="1"/>
</dbReference>
<reference evidence="2 5" key="2">
    <citation type="submission" date="2021-08" db="EMBL/GenBank/DDBJ databases">
        <title>Complete genome sequence of the strain Aneurinibacillus thermoaerophilus CCM 8960.</title>
        <authorList>
            <person name="Musilova J."/>
            <person name="Kourilova X."/>
            <person name="Pernicova I."/>
            <person name="Bezdicek M."/>
            <person name="Lengerova M."/>
            <person name="Obruca S."/>
            <person name="Sedlar K."/>
        </authorList>
    </citation>
    <scope>NUCLEOTIDE SEQUENCE [LARGE SCALE GENOMIC DNA]</scope>
    <source>
        <strain evidence="2 5">CCM 8960</strain>
    </source>
</reference>
<proteinExistence type="predicted"/>
<dbReference type="Proteomes" id="UP000826616">
    <property type="component" value="Chromosome"/>
</dbReference>
<dbReference type="GeneID" id="97141658"/>
<keyword evidence="1" id="KW-0812">Transmembrane</keyword>
<evidence type="ECO:0000313" key="4">
    <source>
        <dbReference type="Proteomes" id="UP000198956"/>
    </source>
</evidence>
<sequence length="163" mass="18481">MFLTDKIKSYFRSPLQKFGAHLLWGIVAAILFLGLFAKLVEEFSSQEVTTFHRVVTDFIQNFFSEIVAKVAIFITHIGSGVTLICVILLVGSYLLFRLHHVWETVILATSLLEGSLLNGILKLIFRRTRADIKHLVKVGGTAFQADMAWYQLHFMECPVICYG</sequence>
<dbReference type="Proteomes" id="UP000198956">
    <property type="component" value="Unassembled WGS sequence"/>
</dbReference>
<evidence type="ECO:0000313" key="5">
    <source>
        <dbReference type="Proteomes" id="UP000826616"/>
    </source>
</evidence>
<keyword evidence="1" id="KW-0472">Membrane</keyword>
<accession>A0A1G7ZBM2</accession>
<evidence type="ECO:0000313" key="2">
    <source>
        <dbReference type="EMBL" id="QYY41247.1"/>
    </source>
</evidence>